<reference evidence="1" key="1">
    <citation type="submission" date="2022-04" db="EMBL/GenBank/DDBJ databases">
        <title>Consumption of N2O by Flavobacterium azooxidireducens sp. nov. isolated from Decomposing Leaf Litter of Phragmites australis (Cav.).</title>
        <authorList>
            <person name="Behrendt U."/>
            <person name="Spanner T."/>
            <person name="Augustin J."/>
            <person name="Horn M.A."/>
            <person name="Kolb S."/>
            <person name="Ulrich A."/>
        </authorList>
    </citation>
    <scope>NUCLEOTIDE SEQUENCE</scope>
    <source>
        <strain evidence="1">IGB 4-14</strain>
    </source>
</reference>
<evidence type="ECO:0000313" key="1">
    <source>
        <dbReference type="EMBL" id="UPQ79322.1"/>
    </source>
</evidence>
<gene>
    <name evidence="1" type="ORF">M0M57_00440</name>
</gene>
<proteinExistence type="predicted"/>
<dbReference type="RefSeq" id="WP_248434364.1">
    <property type="nucleotide sequence ID" value="NZ_CP096205.1"/>
</dbReference>
<organism evidence="1 2">
    <name type="scientific">Flavobacterium azooxidireducens</name>
    <dbReference type="NCBI Taxonomy" id="1871076"/>
    <lineage>
        <taxon>Bacteria</taxon>
        <taxon>Pseudomonadati</taxon>
        <taxon>Bacteroidota</taxon>
        <taxon>Flavobacteriia</taxon>
        <taxon>Flavobacteriales</taxon>
        <taxon>Flavobacteriaceae</taxon>
        <taxon>Flavobacterium</taxon>
    </lineage>
</organism>
<name>A0ABY4KET6_9FLAO</name>
<keyword evidence="2" id="KW-1185">Reference proteome</keyword>
<sequence length="170" mass="20513">MRNIEFKDDQKVFAFINSDICNSYQDLCDFLYDNLLPFRERWIFYLLGKLNLISDETISDIPDKSYTSYGGYIKGEVYYWKEYLENEYYEKNYIEEKLKLEGKEVTNEAILRIYLKRGFDFVDSKIENDINRESDKLITLFEDQIYFDNINDNEFCEACHETPCMCSHKE</sequence>
<dbReference type="Proteomes" id="UP000830583">
    <property type="component" value="Chromosome"/>
</dbReference>
<dbReference type="EMBL" id="CP096205">
    <property type="protein sequence ID" value="UPQ79322.1"/>
    <property type="molecule type" value="Genomic_DNA"/>
</dbReference>
<evidence type="ECO:0000313" key="2">
    <source>
        <dbReference type="Proteomes" id="UP000830583"/>
    </source>
</evidence>
<protein>
    <submittedName>
        <fullName evidence="1">Uncharacterized protein</fullName>
    </submittedName>
</protein>
<accession>A0ABY4KET6</accession>